<dbReference type="RefSeq" id="WP_265382955.1">
    <property type="nucleotide sequence ID" value="NZ_CP110615.1"/>
</dbReference>
<name>A0ABY6NZK8_9NOCA</name>
<dbReference type="InterPro" id="IPR019952">
    <property type="entry name" value="F420_OxRdatse_Rv1855c_pred"/>
</dbReference>
<evidence type="ECO:0000256" key="2">
    <source>
        <dbReference type="ARBA" id="ARBA00022643"/>
    </source>
</evidence>
<dbReference type="NCBIfam" id="TIGR03560">
    <property type="entry name" value="F420_Rv1855c"/>
    <property type="match status" value="1"/>
</dbReference>
<reference evidence="6" key="1">
    <citation type="submission" date="2022-10" db="EMBL/GenBank/DDBJ databases">
        <title>Rhodococcus sp.75.</title>
        <authorList>
            <person name="Sun M."/>
        </authorList>
    </citation>
    <scope>NUCLEOTIDE SEQUENCE</scope>
    <source>
        <strain evidence="6">75</strain>
    </source>
</reference>
<gene>
    <name evidence="6" type="ORF">RHODO2019_17390</name>
</gene>
<organism evidence="6 7">
    <name type="scientific">Rhodococcus antarcticus</name>
    <dbReference type="NCBI Taxonomy" id="2987751"/>
    <lineage>
        <taxon>Bacteria</taxon>
        <taxon>Bacillati</taxon>
        <taxon>Actinomycetota</taxon>
        <taxon>Actinomycetes</taxon>
        <taxon>Mycobacteriales</taxon>
        <taxon>Nocardiaceae</taxon>
        <taxon>Rhodococcus</taxon>
    </lineage>
</organism>
<evidence type="ECO:0000256" key="3">
    <source>
        <dbReference type="ARBA" id="ARBA00023002"/>
    </source>
</evidence>
<dbReference type="SUPFAM" id="SSF51679">
    <property type="entry name" value="Bacterial luciferase-like"/>
    <property type="match status" value="1"/>
</dbReference>
<dbReference type="PANTHER" id="PTHR42847:SF8">
    <property type="entry name" value="CONSERVED PROTEIN"/>
    <property type="match status" value="1"/>
</dbReference>
<dbReference type="PANTHER" id="PTHR42847">
    <property type="entry name" value="ALKANESULFONATE MONOOXYGENASE"/>
    <property type="match status" value="1"/>
</dbReference>
<dbReference type="Pfam" id="PF00296">
    <property type="entry name" value="Bac_luciferase"/>
    <property type="match status" value="1"/>
</dbReference>
<evidence type="ECO:0000256" key="1">
    <source>
        <dbReference type="ARBA" id="ARBA00022630"/>
    </source>
</evidence>
<keyword evidence="4" id="KW-0503">Monooxygenase</keyword>
<protein>
    <submittedName>
        <fullName evidence="6">LLM class F420-dependent oxidoreductase</fullName>
    </submittedName>
</protein>
<dbReference type="InterPro" id="IPR036661">
    <property type="entry name" value="Luciferase-like_sf"/>
</dbReference>
<keyword evidence="1" id="KW-0285">Flavoprotein</keyword>
<dbReference type="Proteomes" id="UP001164965">
    <property type="component" value="Chromosome"/>
</dbReference>
<dbReference type="InterPro" id="IPR019921">
    <property type="entry name" value="Lucif-like_OxRdtase_Rv2161c"/>
</dbReference>
<evidence type="ECO:0000313" key="7">
    <source>
        <dbReference type="Proteomes" id="UP001164965"/>
    </source>
</evidence>
<accession>A0ABY6NZK8</accession>
<proteinExistence type="predicted"/>
<sequence length="300" mass="32079">MRLGLQVPSFTWPGGAAALGATFATVARSAEDTGFASFWVMDHFFQIEMVGPAEDPMLEGYSALAFAAAVTDTIELGTMVTGVTYRHPGVLVKTVTTLDVLSGGRAYLGIGAAWNEQEHRGLGVPYPPLAERFERLEETLQVARQMWAGDESAFDGAHHQLERPLSSPQPVRTPHPPILIGGTGEKKTLRFVAKYGDACNIFEMGTEAVAHKLDVLQQHCATEGREYAEIEKTTLGTLSLSADGREGTMTVAQAVDRFGAYAAIGVDQAIVSLAAVHDPVAFELVPELVAQLATITPAGR</sequence>
<evidence type="ECO:0000313" key="6">
    <source>
        <dbReference type="EMBL" id="UZJ24849.1"/>
    </source>
</evidence>
<dbReference type="Gene3D" id="3.20.20.30">
    <property type="entry name" value="Luciferase-like domain"/>
    <property type="match status" value="1"/>
</dbReference>
<evidence type="ECO:0000256" key="4">
    <source>
        <dbReference type="ARBA" id="ARBA00023033"/>
    </source>
</evidence>
<feature type="domain" description="Luciferase-like" evidence="5">
    <location>
        <begin position="2"/>
        <end position="262"/>
    </location>
</feature>
<keyword evidence="3" id="KW-0560">Oxidoreductase</keyword>
<keyword evidence="2" id="KW-0288">FMN</keyword>
<dbReference type="NCBIfam" id="TIGR03619">
    <property type="entry name" value="F420_Rv2161c"/>
    <property type="match status" value="1"/>
</dbReference>
<keyword evidence="7" id="KW-1185">Reference proteome</keyword>
<dbReference type="InterPro" id="IPR050172">
    <property type="entry name" value="SsuD_RutA_monooxygenase"/>
</dbReference>
<evidence type="ECO:0000259" key="5">
    <source>
        <dbReference type="Pfam" id="PF00296"/>
    </source>
</evidence>
<dbReference type="InterPro" id="IPR011251">
    <property type="entry name" value="Luciferase-like_dom"/>
</dbReference>
<dbReference type="EMBL" id="CP110615">
    <property type="protein sequence ID" value="UZJ24849.1"/>
    <property type="molecule type" value="Genomic_DNA"/>
</dbReference>